<proteinExistence type="predicted"/>
<accession>A0A9D9N3K6</accession>
<dbReference type="InterPro" id="IPR019752">
    <property type="entry name" value="Pyrv/ketoisovalerate_OxRed_cat"/>
</dbReference>
<dbReference type="Gene3D" id="3.40.50.920">
    <property type="match status" value="1"/>
</dbReference>
<dbReference type="NCBIfam" id="TIGR03710">
    <property type="entry name" value="OAFO_sf"/>
    <property type="match status" value="1"/>
</dbReference>
<dbReference type="InterPro" id="IPR009014">
    <property type="entry name" value="Transketo_C/PFOR_II"/>
</dbReference>
<dbReference type="FunFam" id="3.40.50.970:FF:000022">
    <property type="entry name" value="2-oxoglutarate ferredoxin oxidoreductase alpha subunit"/>
    <property type="match status" value="1"/>
</dbReference>
<feature type="domain" description="Pyruvate/ketoisovalerate oxidoreductase catalytic" evidence="2">
    <location>
        <begin position="23"/>
        <end position="213"/>
    </location>
</feature>
<keyword evidence="1" id="KW-0560">Oxidoreductase</keyword>
<dbReference type="Gene3D" id="3.40.50.970">
    <property type="match status" value="1"/>
</dbReference>
<dbReference type="InterPro" id="IPR029061">
    <property type="entry name" value="THDP-binding"/>
</dbReference>
<reference evidence="4" key="2">
    <citation type="journal article" date="2021" name="PeerJ">
        <title>Extensive microbial diversity within the chicken gut microbiome revealed by metagenomics and culture.</title>
        <authorList>
            <person name="Gilroy R."/>
            <person name="Ravi A."/>
            <person name="Getino M."/>
            <person name="Pursley I."/>
            <person name="Horton D.L."/>
            <person name="Alikhan N.F."/>
            <person name="Baker D."/>
            <person name="Gharbi K."/>
            <person name="Hall N."/>
            <person name="Watson M."/>
            <person name="Adriaenssens E.M."/>
            <person name="Foster-Nyarko E."/>
            <person name="Jarju S."/>
            <person name="Secka A."/>
            <person name="Antonio M."/>
            <person name="Oren A."/>
            <person name="Chaudhuri R.R."/>
            <person name="La Ragione R."/>
            <person name="Hildebrand F."/>
            <person name="Pallen M.J."/>
        </authorList>
    </citation>
    <scope>NUCLEOTIDE SEQUENCE</scope>
    <source>
        <strain evidence="4">G3-3990</strain>
    </source>
</reference>
<evidence type="ECO:0000313" key="5">
    <source>
        <dbReference type="Proteomes" id="UP000823641"/>
    </source>
</evidence>
<comment type="caution">
    <text evidence="4">The sequence shown here is derived from an EMBL/GenBank/DDBJ whole genome shotgun (WGS) entry which is preliminary data.</text>
</comment>
<dbReference type="GO" id="GO:0016903">
    <property type="term" value="F:oxidoreductase activity, acting on the aldehyde or oxo group of donors"/>
    <property type="evidence" value="ECO:0007669"/>
    <property type="project" value="InterPro"/>
</dbReference>
<dbReference type="CDD" id="cd07034">
    <property type="entry name" value="TPP_PYR_PFOR_IOR-alpha_like"/>
    <property type="match status" value="1"/>
</dbReference>
<dbReference type="Proteomes" id="UP000823641">
    <property type="component" value="Unassembled WGS sequence"/>
</dbReference>
<name>A0A9D9N3K6_9BACT</name>
<dbReference type="PANTHER" id="PTHR32154:SF20">
    <property type="entry name" value="2-OXOGLUTARATE OXIDOREDUCTASE SUBUNIT KORA"/>
    <property type="match status" value="1"/>
</dbReference>
<reference evidence="4" key="1">
    <citation type="submission" date="2020-10" db="EMBL/GenBank/DDBJ databases">
        <authorList>
            <person name="Gilroy R."/>
        </authorList>
    </citation>
    <scope>NUCLEOTIDE SEQUENCE</scope>
    <source>
        <strain evidence="4">G3-3990</strain>
    </source>
</reference>
<dbReference type="Pfam" id="PF01855">
    <property type="entry name" value="POR_N"/>
    <property type="match status" value="1"/>
</dbReference>
<organism evidence="4 5">
    <name type="scientific">Candidatus Gallipaludibacter merdavium</name>
    <dbReference type="NCBI Taxonomy" id="2840839"/>
    <lineage>
        <taxon>Bacteria</taxon>
        <taxon>Pseudomonadati</taxon>
        <taxon>Bacteroidota</taxon>
        <taxon>Bacteroidia</taxon>
        <taxon>Bacteroidales</taxon>
        <taxon>Candidatus Gallipaludibacter</taxon>
    </lineage>
</organism>
<dbReference type="Gene3D" id="3.40.920.10">
    <property type="entry name" value="Pyruvate-ferredoxin oxidoreductase, PFOR, domain III"/>
    <property type="match status" value="1"/>
</dbReference>
<feature type="domain" description="Pyruvate flavodoxin/ferredoxin oxidoreductase pyrimidine binding" evidence="3">
    <location>
        <begin position="264"/>
        <end position="474"/>
    </location>
</feature>
<dbReference type="SUPFAM" id="SSF52518">
    <property type="entry name" value="Thiamin diphosphate-binding fold (THDP-binding)"/>
    <property type="match status" value="1"/>
</dbReference>
<dbReference type="InterPro" id="IPR002869">
    <property type="entry name" value="Pyrv_flavodox_OxRed_cen"/>
</dbReference>
<dbReference type="PANTHER" id="PTHR32154">
    <property type="entry name" value="PYRUVATE-FLAVODOXIN OXIDOREDUCTASE-RELATED"/>
    <property type="match status" value="1"/>
</dbReference>
<dbReference type="Pfam" id="PF01558">
    <property type="entry name" value="POR"/>
    <property type="match status" value="1"/>
</dbReference>
<protein>
    <submittedName>
        <fullName evidence="4">2-oxoacid:acceptor oxidoreductase subunit alpha</fullName>
    </submittedName>
</protein>
<dbReference type="AlphaFoldDB" id="A0A9D9N3K6"/>
<dbReference type="GO" id="GO:0006979">
    <property type="term" value="P:response to oxidative stress"/>
    <property type="evidence" value="ECO:0007669"/>
    <property type="project" value="TreeGrafter"/>
</dbReference>
<evidence type="ECO:0000313" key="4">
    <source>
        <dbReference type="EMBL" id="MBO8459092.1"/>
    </source>
</evidence>
<dbReference type="InterPro" id="IPR022367">
    <property type="entry name" value="2-oxoacid/accept_OxRdtase_asu"/>
</dbReference>
<evidence type="ECO:0000259" key="2">
    <source>
        <dbReference type="Pfam" id="PF01558"/>
    </source>
</evidence>
<dbReference type="InterPro" id="IPR002880">
    <property type="entry name" value="Pyrv_Fd/Flavodoxin_OxRdtase_N"/>
</dbReference>
<dbReference type="SUPFAM" id="SSF52922">
    <property type="entry name" value="TK C-terminal domain-like"/>
    <property type="match status" value="1"/>
</dbReference>
<evidence type="ECO:0000259" key="3">
    <source>
        <dbReference type="Pfam" id="PF01855"/>
    </source>
</evidence>
<dbReference type="SUPFAM" id="SSF53323">
    <property type="entry name" value="Pyruvate-ferredoxin oxidoreductase, PFOR, domain III"/>
    <property type="match status" value="1"/>
</dbReference>
<sequence length="619" mass="67191">MDKQTVKVTDTDNVVIRFSGDSGDGMQLTGTLFSNLSAILGNEISTFPDFPAEIRAPQGTLGGVSGFQVHLGAEKVYTPGDEADVLVAMNPAALKVNAKGLKRMGVLIVDADSFTKKDLEKAEYKTENPYEELGLSDTIQIVPVALTSLTKESLADFGMDNKSVVRCKNMFALGVVCWLFNRPIEQAIHFLGNKFGKKPDLLKANVKVLTDGYNYASNIHLNISTFHVNKTQELAHGEYTSINGNKATAWGLIAAAEKAGLKLFLGSYPITPATDIMHELAARKDVGAIVVQAEDEISGICTAIGASFAGNLAATSTSGPGLALKSEALGLAVMAELPLVLVDVMRGGPSTGLPTKTEQTDLLQALYGRNGESPCVVIAASTPDNCFHYAYMAGKLALEHMTPVILLTDTFLANGTSLWKLPKLAELAPISPYYAPEEMKGKMKATSRDEETKIHYWAIPGREGFEHRNGGLEKDYVKGSISTDPKNHQRMVDARAEKVARVAEVVPDLQVEGCVNDADLLVIGWGSTRGHLLSAVDHLNKKGRRIALAHFNYINPLPKNTAEIIRQYPKAVVCELNTGQFATYLRTKVEGVHFHQYNKVEGQPFTVHELEECFESLLK</sequence>
<dbReference type="InterPro" id="IPR050722">
    <property type="entry name" value="Pyruvate:ferred/Flavod_OxRd"/>
</dbReference>
<evidence type="ECO:0000256" key="1">
    <source>
        <dbReference type="ARBA" id="ARBA00023002"/>
    </source>
</evidence>
<gene>
    <name evidence="4" type="ORF">IAA73_01980</name>
</gene>
<dbReference type="EMBL" id="JADIMG010000019">
    <property type="protein sequence ID" value="MBO8459092.1"/>
    <property type="molecule type" value="Genomic_DNA"/>
</dbReference>